<accession>A0A2I0K5J1</accession>
<evidence type="ECO:0000313" key="3">
    <source>
        <dbReference type="Proteomes" id="UP000233551"/>
    </source>
</evidence>
<feature type="compositionally biased region" description="Low complexity" evidence="1">
    <location>
        <begin position="32"/>
        <end position="49"/>
    </location>
</feature>
<comment type="caution">
    <text evidence="2">The sequence shown here is derived from an EMBL/GenBank/DDBJ whole genome shotgun (WGS) entry which is preliminary data.</text>
</comment>
<proteinExistence type="predicted"/>
<gene>
    <name evidence="2" type="ORF">CRG98_016080</name>
</gene>
<sequence length="73" mass="7690">MARSRQWPSATQPGASLCPGDQPKHRDPVRPSPASSESLRPSSQSGPLGPVRPGPLPPDLSSSQPSLTRPAHF</sequence>
<dbReference type="Proteomes" id="UP000233551">
    <property type="component" value="Unassembled WGS sequence"/>
</dbReference>
<reference evidence="2 3" key="1">
    <citation type="submission" date="2017-11" db="EMBL/GenBank/DDBJ databases">
        <title>De-novo sequencing of pomegranate (Punica granatum L.) genome.</title>
        <authorList>
            <person name="Akparov Z."/>
            <person name="Amiraslanov A."/>
            <person name="Hajiyeva S."/>
            <person name="Abbasov M."/>
            <person name="Kaur K."/>
            <person name="Hamwieh A."/>
            <person name="Solovyev V."/>
            <person name="Salamov A."/>
            <person name="Braich B."/>
            <person name="Kosarev P."/>
            <person name="Mahmoud A."/>
            <person name="Hajiyev E."/>
            <person name="Babayeva S."/>
            <person name="Izzatullayeva V."/>
            <person name="Mammadov A."/>
            <person name="Mammadov A."/>
            <person name="Sharifova S."/>
            <person name="Ojaghi J."/>
            <person name="Eynullazada K."/>
            <person name="Bayramov B."/>
            <person name="Abdulazimova A."/>
            <person name="Shahmuradov I."/>
        </authorList>
    </citation>
    <scope>NUCLEOTIDE SEQUENCE [LARGE SCALE GENOMIC DNA]</scope>
    <source>
        <strain evidence="3">cv. AG2017</strain>
        <tissue evidence="2">Leaf</tissue>
    </source>
</reference>
<evidence type="ECO:0000313" key="2">
    <source>
        <dbReference type="EMBL" id="PKI63413.1"/>
    </source>
</evidence>
<evidence type="ECO:0000256" key="1">
    <source>
        <dbReference type="SAM" id="MobiDB-lite"/>
    </source>
</evidence>
<dbReference type="EMBL" id="PGOL01000888">
    <property type="protein sequence ID" value="PKI63413.1"/>
    <property type="molecule type" value="Genomic_DNA"/>
</dbReference>
<feature type="compositionally biased region" description="Polar residues" evidence="1">
    <location>
        <begin position="1"/>
        <end position="14"/>
    </location>
</feature>
<protein>
    <submittedName>
        <fullName evidence="2">Uncharacterized protein</fullName>
    </submittedName>
</protein>
<organism evidence="2 3">
    <name type="scientific">Punica granatum</name>
    <name type="common">Pomegranate</name>
    <dbReference type="NCBI Taxonomy" id="22663"/>
    <lineage>
        <taxon>Eukaryota</taxon>
        <taxon>Viridiplantae</taxon>
        <taxon>Streptophyta</taxon>
        <taxon>Embryophyta</taxon>
        <taxon>Tracheophyta</taxon>
        <taxon>Spermatophyta</taxon>
        <taxon>Magnoliopsida</taxon>
        <taxon>eudicotyledons</taxon>
        <taxon>Gunneridae</taxon>
        <taxon>Pentapetalae</taxon>
        <taxon>rosids</taxon>
        <taxon>malvids</taxon>
        <taxon>Myrtales</taxon>
        <taxon>Lythraceae</taxon>
        <taxon>Punica</taxon>
    </lineage>
</organism>
<name>A0A2I0K5J1_PUNGR</name>
<dbReference type="AlphaFoldDB" id="A0A2I0K5J1"/>
<feature type="region of interest" description="Disordered" evidence="1">
    <location>
        <begin position="1"/>
        <end position="73"/>
    </location>
</feature>
<keyword evidence="3" id="KW-1185">Reference proteome</keyword>